<dbReference type="PROSITE" id="PS51273">
    <property type="entry name" value="GATASE_TYPE_1"/>
    <property type="match status" value="1"/>
</dbReference>
<reference evidence="15 17" key="2">
    <citation type="submission" date="2018-03" db="EMBL/GenBank/DDBJ databases">
        <authorList>
            <person name="Fogelqvist J."/>
        </authorList>
    </citation>
    <scope>NUCLEOTIDE SEQUENCE [LARGE SCALE GENOMIC DNA]</scope>
</reference>
<dbReference type="Gene3D" id="3.60.120.10">
    <property type="entry name" value="Anthranilate synthase"/>
    <property type="match status" value="1"/>
</dbReference>
<keyword evidence="16" id="KW-1185">Reference proteome</keyword>
<evidence type="ECO:0000256" key="1">
    <source>
        <dbReference type="ARBA" id="ARBA00001000"/>
    </source>
</evidence>
<dbReference type="InterPro" id="IPR019999">
    <property type="entry name" value="Anth_synth_I-like"/>
</dbReference>
<keyword evidence="5" id="KW-0808">Transferase</keyword>
<proteinExistence type="inferred from homology"/>
<evidence type="ECO:0000313" key="14">
    <source>
        <dbReference type="EMBL" id="CEP00920.1"/>
    </source>
</evidence>
<feature type="domain" description="Chorismate-utilising enzyme C-terminal" evidence="12">
    <location>
        <begin position="448"/>
        <end position="706"/>
    </location>
</feature>
<evidence type="ECO:0000256" key="7">
    <source>
        <dbReference type="ARBA" id="ARBA00022962"/>
    </source>
</evidence>
<evidence type="ECO:0000259" key="12">
    <source>
        <dbReference type="Pfam" id="PF00425"/>
    </source>
</evidence>
<dbReference type="SUPFAM" id="SSF52317">
    <property type="entry name" value="Class I glutamine amidotransferase-like"/>
    <property type="match status" value="1"/>
</dbReference>
<dbReference type="InterPro" id="IPR029062">
    <property type="entry name" value="Class_I_gatase-like"/>
</dbReference>
<dbReference type="Pfam" id="PF00117">
    <property type="entry name" value="GATase"/>
    <property type="match status" value="1"/>
</dbReference>
<evidence type="ECO:0000259" key="11">
    <source>
        <dbReference type="Pfam" id="PF00117"/>
    </source>
</evidence>
<feature type="region of interest" description="Disordered" evidence="10">
    <location>
        <begin position="525"/>
        <end position="551"/>
    </location>
</feature>
<evidence type="ECO:0000313" key="15">
    <source>
        <dbReference type="EMBL" id="SPR01227.1"/>
    </source>
</evidence>
<dbReference type="EC" id="2.6.1.85" evidence="4"/>
<dbReference type="PANTHER" id="PTHR11236">
    <property type="entry name" value="AMINOBENZOATE/ANTHRANILATE SYNTHASE"/>
    <property type="match status" value="1"/>
</dbReference>
<evidence type="ECO:0000256" key="3">
    <source>
        <dbReference type="ARBA" id="ARBA00005970"/>
    </source>
</evidence>
<dbReference type="Proteomes" id="UP000290189">
    <property type="component" value="Unassembled WGS sequence"/>
</dbReference>
<dbReference type="GO" id="GO:0046656">
    <property type="term" value="P:folic acid biosynthetic process"/>
    <property type="evidence" value="ECO:0007669"/>
    <property type="project" value="UniProtKB-KW"/>
</dbReference>
<comment type="similarity">
    <text evidence="3">In the C-terminal section; belongs to the anthranilate synthase component I family.</text>
</comment>
<dbReference type="EMBL" id="OVEO01000016">
    <property type="protein sequence ID" value="SPR01227.1"/>
    <property type="molecule type" value="Genomic_DNA"/>
</dbReference>
<dbReference type="GO" id="GO:0005737">
    <property type="term" value="C:cytoplasm"/>
    <property type="evidence" value="ECO:0007669"/>
    <property type="project" value="TreeGrafter"/>
</dbReference>
<dbReference type="Pfam" id="PF04715">
    <property type="entry name" value="Anth_synt_I_N"/>
    <property type="match status" value="1"/>
</dbReference>
<dbReference type="PRINTS" id="PR00096">
    <property type="entry name" value="GATASE"/>
</dbReference>
<dbReference type="PANTHER" id="PTHR11236:SF18">
    <property type="entry name" value="AMINODEOXYCHORISMATE SYNTHASE"/>
    <property type="match status" value="1"/>
</dbReference>
<dbReference type="STRING" id="37360.A0A0G4J009"/>
<organism evidence="14 16">
    <name type="scientific">Plasmodiophora brassicae</name>
    <name type="common">Clubroot disease agent</name>
    <dbReference type="NCBI Taxonomy" id="37360"/>
    <lineage>
        <taxon>Eukaryota</taxon>
        <taxon>Sar</taxon>
        <taxon>Rhizaria</taxon>
        <taxon>Endomyxa</taxon>
        <taxon>Phytomyxea</taxon>
        <taxon>Plasmodiophorida</taxon>
        <taxon>Plasmodiophoridae</taxon>
        <taxon>Plasmodiophora</taxon>
    </lineage>
</organism>
<dbReference type="InterPro" id="IPR006805">
    <property type="entry name" value="Anth_synth_I_N"/>
</dbReference>
<keyword evidence="15" id="KW-0496">Mitochondrion</keyword>
<feature type="domain" description="Glutamine amidotransferase" evidence="11">
    <location>
        <begin position="16"/>
        <end position="213"/>
    </location>
</feature>
<dbReference type="SUPFAM" id="SSF56322">
    <property type="entry name" value="ADC synthase"/>
    <property type="match status" value="1"/>
</dbReference>
<keyword evidence="7" id="KW-0315">Glutamine amidotransferase</keyword>
<reference evidence="14 16" key="1">
    <citation type="submission" date="2015-02" db="EMBL/GenBank/DDBJ databases">
        <authorList>
            <person name="Chooi Y.-H."/>
        </authorList>
    </citation>
    <scope>NUCLEOTIDE SEQUENCE [LARGE SCALE GENOMIC DNA]</scope>
    <source>
        <strain evidence="14">E3</strain>
    </source>
</reference>
<gene>
    <name evidence="14" type="ORF">PBRA_008232</name>
    <name evidence="15" type="ORF">PLBR_LOCUS8442</name>
</gene>
<dbReference type="Proteomes" id="UP000039324">
    <property type="component" value="Unassembled WGS sequence"/>
</dbReference>
<dbReference type="OrthoDB" id="64220at2759"/>
<dbReference type="CDD" id="cd01743">
    <property type="entry name" value="GATase1_Anthranilate_Synthase"/>
    <property type="match status" value="1"/>
</dbReference>
<comment type="pathway">
    <text evidence="2">Cofactor biosynthesis; tetrahydrofolate biosynthesis; 4-aminobenzoate from chorismate: step 1/2.</text>
</comment>
<evidence type="ECO:0000256" key="4">
    <source>
        <dbReference type="ARBA" id="ARBA00013139"/>
    </source>
</evidence>
<sequence length="740" mass="80216">MATGDDRRARLPLAALLIDNFDSFTNNIADLIGSITAVPVRVVPNTITWDEFADAARHADFVVIGPGPGSPDKPGDFGVCCDVLRDCHLPVLGVCLGMQGMAHHLAGARIVQCQPGDARHGTPRLVHHDGTHDLFQGVPTAFKAVRYNSLLVEANARCRVLAWCLDPYAPMAIDLGGGGGDGPRSSLVRIGVQFHPESHLTQYGRDIVHNFMRHFVVPRRPEPICRPPAPDASSRARTATTPVSIRHRCVPGVFGGPGAVFAALRRRDEWAAWLDSDTSTSYLCVGAGDLSHTLRYDVTSRMVTRCRQGASARFPVPSFFDCVDDELAGLELDDASRSLAAGLPFDFVGGYCGWFGYEMKAECGHTNTCLPARTPDAAFLFVDRLIVIDDARHETHLIALTTSSSTSSDADSWLETCLSTLRRLCTVERPPAPVWCGSSEFTCRDTLQSYRDKVRHCLEAIAQGESYELCLTTAHEARLSTDDVDPLAVHLNLRQSNPAPHARYFEFGPVAVCCSSPERFLRVDRHRQVSSEPMKGTRKRGASPGRDRTLRQSLASSEKDLAENLMITDLVRHDLSSSCAPGSVVVDQFCDLRTYPNVHQLVSVIRGRLPVTCTPVQCIRRAFPPGSMTGAPKRRAMQILEGLEGSPRGIYSGVSGFLSVSGTADFNVVIRTVVLDRATSAATVGAGGAVVSQSDPDDEFAEMQLKARAPIRALRPVARKPAADDDPCAVPLADPCCQSA</sequence>
<dbReference type="InterPro" id="IPR005801">
    <property type="entry name" value="ADC_synthase"/>
</dbReference>
<evidence type="ECO:0000256" key="10">
    <source>
        <dbReference type="SAM" id="MobiDB-lite"/>
    </source>
</evidence>
<keyword evidence="6" id="KW-0289">Folate biosynthesis</keyword>
<comment type="catalytic activity">
    <reaction evidence="1">
        <text>chorismate + L-glutamine = 4-amino-4-deoxychorismate + L-glutamate</text>
        <dbReference type="Rhea" id="RHEA:11672"/>
        <dbReference type="ChEBI" id="CHEBI:29748"/>
        <dbReference type="ChEBI" id="CHEBI:29985"/>
        <dbReference type="ChEBI" id="CHEBI:58359"/>
        <dbReference type="ChEBI" id="CHEBI:58406"/>
        <dbReference type="EC" id="2.6.1.85"/>
    </reaction>
</comment>
<dbReference type="GO" id="GO:0008153">
    <property type="term" value="P:4-aminobenzoate biosynthetic process"/>
    <property type="evidence" value="ECO:0007669"/>
    <property type="project" value="TreeGrafter"/>
</dbReference>
<accession>A0A0G4J009</accession>
<evidence type="ECO:0000256" key="5">
    <source>
        <dbReference type="ARBA" id="ARBA00022679"/>
    </source>
</evidence>
<dbReference type="InterPro" id="IPR006221">
    <property type="entry name" value="TrpG/PapA_dom"/>
</dbReference>
<evidence type="ECO:0000259" key="13">
    <source>
        <dbReference type="Pfam" id="PF04715"/>
    </source>
</evidence>
<dbReference type="Pfam" id="PF00425">
    <property type="entry name" value="Chorismate_bind"/>
    <property type="match status" value="1"/>
</dbReference>
<dbReference type="AlphaFoldDB" id="A0A0G4J009"/>
<protein>
    <recommendedName>
        <fullName evidence="4">aminodeoxychorismate synthase</fullName>
        <ecNumber evidence="4">2.6.1.85</ecNumber>
    </recommendedName>
    <alternativeName>
        <fullName evidence="8">Para-aminobenzoate synthase</fullName>
    </alternativeName>
    <alternativeName>
        <fullName evidence="9">p-aminobenzoic acid synthase</fullName>
    </alternativeName>
</protein>
<evidence type="ECO:0000256" key="6">
    <source>
        <dbReference type="ARBA" id="ARBA00022909"/>
    </source>
</evidence>
<evidence type="ECO:0000256" key="8">
    <source>
        <dbReference type="ARBA" id="ARBA00031329"/>
    </source>
</evidence>
<dbReference type="GO" id="GO:0046654">
    <property type="term" value="P:tetrahydrofolate biosynthetic process"/>
    <property type="evidence" value="ECO:0007669"/>
    <property type="project" value="UniProtKB-UniPathway"/>
</dbReference>
<dbReference type="PRINTS" id="PR00097">
    <property type="entry name" value="ANTSNTHASEII"/>
</dbReference>
<evidence type="ECO:0000256" key="9">
    <source>
        <dbReference type="ARBA" id="ARBA00031904"/>
    </source>
</evidence>
<name>A0A0G4J009_PLABS</name>
<dbReference type="Gene3D" id="3.40.50.880">
    <property type="match status" value="1"/>
</dbReference>
<evidence type="ECO:0000313" key="16">
    <source>
        <dbReference type="Proteomes" id="UP000039324"/>
    </source>
</evidence>
<dbReference type="GO" id="GO:0000162">
    <property type="term" value="P:L-tryptophan biosynthetic process"/>
    <property type="evidence" value="ECO:0007669"/>
    <property type="project" value="TreeGrafter"/>
</dbReference>
<dbReference type="GO" id="GO:0046820">
    <property type="term" value="F:4-amino-4-deoxychorismate synthase activity"/>
    <property type="evidence" value="ECO:0007669"/>
    <property type="project" value="UniProtKB-EC"/>
</dbReference>
<dbReference type="InterPro" id="IPR017926">
    <property type="entry name" value="GATASE"/>
</dbReference>
<dbReference type="EMBL" id="CDSF01000104">
    <property type="protein sequence ID" value="CEP00920.1"/>
    <property type="molecule type" value="Genomic_DNA"/>
</dbReference>
<feature type="domain" description="Anthranilate synthase component I N-terminal" evidence="13">
    <location>
        <begin position="258"/>
        <end position="397"/>
    </location>
</feature>
<dbReference type="OMA" id="DWSVNIR"/>
<evidence type="ECO:0000256" key="2">
    <source>
        <dbReference type="ARBA" id="ARBA00005009"/>
    </source>
</evidence>
<dbReference type="UniPathway" id="UPA00077">
    <property type="reaction ID" value="UER00149"/>
</dbReference>
<evidence type="ECO:0000313" key="17">
    <source>
        <dbReference type="Proteomes" id="UP000290189"/>
    </source>
</evidence>
<geneLocation type="mitochondrion" evidence="15"/>
<dbReference type="InterPro" id="IPR015890">
    <property type="entry name" value="Chorismate_C"/>
</dbReference>